<dbReference type="OrthoDB" id="5952526at2759"/>
<dbReference type="EMBL" id="MDYQ01000151">
    <property type="protein sequence ID" value="PRP80376.1"/>
    <property type="molecule type" value="Genomic_DNA"/>
</dbReference>
<feature type="compositionally biased region" description="Basic and acidic residues" evidence="2">
    <location>
        <begin position="3684"/>
        <end position="3694"/>
    </location>
</feature>
<evidence type="ECO:0000256" key="2">
    <source>
        <dbReference type="SAM" id="MobiDB-lite"/>
    </source>
</evidence>
<name>A0A2P6N8T7_9EUKA</name>
<feature type="region of interest" description="Disordered" evidence="2">
    <location>
        <begin position="3220"/>
        <end position="3246"/>
    </location>
</feature>
<dbReference type="SUPFAM" id="SSF144232">
    <property type="entry name" value="HIT/MYND zinc finger-like"/>
    <property type="match status" value="1"/>
</dbReference>
<organism evidence="3 4">
    <name type="scientific">Planoprotostelium fungivorum</name>
    <dbReference type="NCBI Taxonomy" id="1890364"/>
    <lineage>
        <taxon>Eukaryota</taxon>
        <taxon>Amoebozoa</taxon>
        <taxon>Evosea</taxon>
        <taxon>Variosea</taxon>
        <taxon>Cavosteliida</taxon>
        <taxon>Cavosteliaceae</taxon>
        <taxon>Planoprotostelium</taxon>
    </lineage>
</organism>
<feature type="compositionally biased region" description="Basic and acidic residues" evidence="2">
    <location>
        <begin position="4801"/>
        <end position="4812"/>
    </location>
</feature>
<feature type="compositionally biased region" description="Basic and acidic residues" evidence="2">
    <location>
        <begin position="353"/>
        <end position="370"/>
    </location>
</feature>
<reference evidence="3 4" key="1">
    <citation type="journal article" date="2018" name="Genome Biol. Evol.">
        <title>Multiple Roots of Fruiting Body Formation in Amoebozoa.</title>
        <authorList>
            <person name="Hillmann F."/>
            <person name="Forbes G."/>
            <person name="Novohradska S."/>
            <person name="Ferling I."/>
            <person name="Riege K."/>
            <person name="Groth M."/>
            <person name="Westermann M."/>
            <person name="Marz M."/>
            <person name="Spaller T."/>
            <person name="Winckler T."/>
            <person name="Schaap P."/>
            <person name="Glockner G."/>
        </authorList>
    </citation>
    <scope>NUCLEOTIDE SEQUENCE [LARGE SCALE GENOMIC DNA]</scope>
    <source>
        <strain evidence="3 4">Jena</strain>
    </source>
</reference>
<feature type="region of interest" description="Disordered" evidence="2">
    <location>
        <begin position="3684"/>
        <end position="3707"/>
    </location>
</feature>
<dbReference type="InParanoid" id="A0A2P6N8T7"/>
<feature type="coiled-coil region" evidence="1">
    <location>
        <begin position="5100"/>
        <end position="5134"/>
    </location>
</feature>
<keyword evidence="4" id="KW-1185">Reference proteome</keyword>
<feature type="compositionally biased region" description="Polar residues" evidence="2">
    <location>
        <begin position="3176"/>
        <end position="3188"/>
    </location>
</feature>
<feature type="compositionally biased region" description="Polar residues" evidence="2">
    <location>
        <begin position="4834"/>
        <end position="4843"/>
    </location>
</feature>
<feature type="region of interest" description="Disordered" evidence="2">
    <location>
        <begin position="382"/>
        <end position="402"/>
    </location>
</feature>
<evidence type="ECO:0000313" key="3">
    <source>
        <dbReference type="EMBL" id="PRP80376.1"/>
    </source>
</evidence>
<dbReference type="Proteomes" id="UP000241769">
    <property type="component" value="Unassembled WGS sequence"/>
</dbReference>
<keyword evidence="1" id="KW-0175">Coiled coil</keyword>
<feature type="region of interest" description="Disordered" evidence="2">
    <location>
        <begin position="2760"/>
        <end position="2780"/>
    </location>
</feature>
<evidence type="ECO:0000256" key="1">
    <source>
        <dbReference type="SAM" id="Coils"/>
    </source>
</evidence>
<feature type="compositionally biased region" description="Basic and acidic residues" evidence="2">
    <location>
        <begin position="2760"/>
        <end position="2773"/>
    </location>
</feature>
<feature type="region of interest" description="Disordered" evidence="2">
    <location>
        <begin position="5727"/>
        <end position="5746"/>
    </location>
</feature>
<accession>A0A2P6N8T7</accession>
<protein>
    <submittedName>
        <fullName evidence="3">Uncharacterized protein</fullName>
    </submittedName>
</protein>
<evidence type="ECO:0000313" key="4">
    <source>
        <dbReference type="Proteomes" id="UP000241769"/>
    </source>
</evidence>
<proteinExistence type="predicted"/>
<feature type="compositionally biased region" description="Low complexity" evidence="2">
    <location>
        <begin position="3159"/>
        <end position="3172"/>
    </location>
</feature>
<gene>
    <name evidence="3" type="ORF">PROFUN_11974</name>
</gene>
<feature type="region of interest" description="Disordered" evidence="2">
    <location>
        <begin position="4801"/>
        <end position="4855"/>
    </location>
</feature>
<feature type="region of interest" description="Disordered" evidence="2">
    <location>
        <begin position="353"/>
        <end position="372"/>
    </location>
</feature>
<sequence>MEFIRRAVEYVERSVEWVTAVPSRTQAPGISSDAKAILSILYELPSSSKVTESDDTAAYKRRLTEATAARKRKQNSQSINFEDVDQSIITFTALELISELENILGVQSEDDGKDVDSLARQFELSIQRHILLSEEVTRTSQSPEVSSANNDLYQLARKFQKAKKDAFSSPADILPFQTLSEVIFTSQSTAERIKRIVTSQPRLTTNNDLLRDVSQGILENHPLMPSRPRSPRAAQINEKTTTQQAIMALVNTLVYHAQLVQYLSSSTFTTAKQKETVLEVCLEMERMGEQMELSVQGGSSPSNSRILQWIETCRTLEEKSSQLLSQDDPSVTEAIQRNSKRFLAPIARLRQIGEGRGGRTRSSREVERGELTSYTDAIPIASHISDEEDNNGRVAASASPSQPRKILLDIPQKDEMQMHATSLSDYFATHAKIAKNLKEKNSDSDAKRVGADSLVSLKKCSERIVPIINDILSDPTNTTNWQNLSKLAEVGKKASSKMKQWSSESNTFMRNEKAINNELTKLLKLANDVKEKYVSSENSLEGLLTDVIRGIQKHLKIGREGSAAASTSRQKVAINEAYDLLKRAGATLKQSGPKFISDQVSEESRQPLAEILEECRKQIFQMGTVLPDDQNLSKNEAETIANMNRLEEILGFRSAPQETAVSPEEKLAQVVSEGLTKQSENAQRISQQFTSAGNRQKGGLASKYAGMLQNLSRDIVFATKEWSDNRTSILGTEKLGNLIENAYELNNNLRKLSNDEQFIIQDHKAVEDSIFALDDATTRVLRSVVDAAQLSSIAGTLEQMEQKWGMFNGSQTREREQLFALADDFQRELNEVLTSFKMIDKSPQPVESKREQYVVLSEMLNQLNNVAKGLRKHLPEDHKLMDEGSGAFAQLSELDKKIHQRIDVPVESPAEKHQKQERQMMQDISVTLLQEAKIAEERVSSGTVNTADQRRQLRQVAANLKAVSKDIVTATAAVQAKPDDEKAQARLAELIYQASEAHQTLLNLVPDHEDLLLTGDHLLNQLERSQKKFLPKLGKFMVIRHHVPGAQPSNQTEIAEPAESTTIESLAAAPEDMPTFVEIQKLLMLCQTVAPRMEGNKRIKLQQSAAKISIVAQKIAETTQLMQKAPEDMTLYQQLSSFLAELGDTFISVGSMLPEDSLNIVPEYKFNDQLRRLQDRYDPRKRLQSLQRFSSDTGLYDMRAIEKAAVLDHAREIRSAVLNQMKTMEPKIKNITYSNKQQEGQQCARLLETVSEAVVKQATVYDAAKDPDGTQKLSRLLDQVDNDSFNLRSLTPEDQDAQRQGKIVTESVQQMRKLVHAAVMASAPEAASCSLADEESLPSAVITDGMITHSKRLASEILSATEKNAEKQQRLIKGVEYLQNMGSTLEYISKQEDNLAFEQQLSKMIDATTNTLDDTKRLLGDSPVTMEAQRDLTTLLGQYERTMLPRLAQRSVLTKQIESRKNKTIASELVQCAEQLGAQLKDQCKQLIPLSSSTDAKLIGKKLFECSKTMVPTAVATEEAGTQQLSELLDHASTAMDDVSSKIQKDVGEKFKEQTSPVMNKMRRLLGLFLRADPEAETKMIVDELPSTAHEISSVLKQQAELVKSMAPQLGGKKRKQAEDISKKLQESSASLVEAAELVKSNPKNEAASQSLSQMLDYTTTLTDNVLSLVSNDTEGSIGNLNSRLKRLLPRMTVAKQSGGRAGSSGQALQRLVHHAILCLQQQASAADDLVGKTNKKNELMNASQVLKRSAEVLPGLVQSLINDPSDDSSPQKLSQLLDDCLAANAKTASIVPELSSIKSHNNIIILPEHFKKYVPRLCSSAYKLPPDVHAALSALSSDATLALTQQALFASKREDSQSASTALNRAAAAVTVAVLDIQRDCDAPEALDHLSKLLDDIETTENSLVSLNSGAEKRPQHSTITSLRDRFNALLPKLASRAKKAPTKTEEAVMQLASEAKATIQRRSEELAAAIAEEAAKMSQLSKTANAIQKASDAVWPMIKQAQNNDPTEQQVLHLSRLIDDAAEEEKKMSQFNISNGNEHKQVLSLPDRLRQLLPKFDSKSKEAKSTMVQFGQEAKRILDAASTSAQTAAQKSAEVMGSLSITNGIFAKNMNRIEDVAQAASKESLSEEPYQRLAFVLDQTIDADDKAAELAPSMSEKGHRSISELPDGFKKLIPKLAQWLSRKEKTTVPQVAVSVLGAELAEAVQKQAKSAIAVAKRAAGAKKSVELAKMAESLEKAAEAVGPMVQSLCANPNAERPFQQLSSLLDDVAEANDKIRQLAPETDKTSTGLDQLPERFRKLLPRLGDTKKRERGSELISLASRAAAIISQQSQKASQLAQQSGPSQTQLRKISEDLKRNADGIVSLALTIQDNPNLNRPYQQMAQLLDTLADHNDKIAEISLSVTTTQLHHDAVSIPDAFRRLLTRLPARVHGRTEQKPSALQDLVKSSCLLLNQEATATEQLASRAISPASAEALNHSAKLFRRAAEKLPKVVETIEKVPDQKLTQLLEDAASASERVATAVQSDESKLSAQKARELPERLRKMLSKLNARDPEARRQFSELAAEAADLASIQSDNVQQAYRSGGVTKDSEAMLDLAAELGKISEDLSIYSQPSHLLHSAAYNDLSNLLDETHDSWKNVASSPDYGALPSDLDDKMDNLPVAFKNLLPGLNPRSAIAAELKEYAFKVKDTLEKQAQLIKETSQQEDSSPASITELLRSAEDMAILAVEIPKVCSQLCETPNAEAPYQKLSECLDQLTDTNERSGRLSEDVKRSGGHQNIRDMPQTFRKLLPKLNERNQTLLEIAKSMANSMNSQADLLDSAADTATPAGQISPTQIKQTAEKLRRTARSINDCIDRIQQGAEEPVQRLSDLLDIAQEDFQKACQIAPGTEKSRASLEMHDIPEAFRKLLPRMDANRRIHLPPTTVISDCQASLQESASSLELCAAQATHDNDENKADQLNINVNELRRVVRALQPMVDEPNAIQEQTGELSRLMDVAENTIDKAKTVVPPMTSLEKSKQAIKAVRQLLSGITASKKTSVEKKKNSEKDIAQLIDQDDFRDAATKLGAAAGRANRERSSALLKASKVLFACADQLTDMVERVQSPQASVEDSQKLSNLLDELQEAIQLTEGVDSATAIECLGRVAGLPEVIRRLLPQLGSKKMTSSGTSTSDTSDRNMGQTIQTGEARTSSSLEDESTSLDMKQARSEVARLEAARLQREAMAGKAKEGTAGTQKKEGTIGAQGTEAEMRKQSELLDDASSIEAKTSSTQLGLESRDQTNATAMRLPEGTRNLLPKLGEQLKQGRAMMPATPRVNIGKPPNEEMNQFSSQMIEMAQAALIEASKLMGKNKADMLKLAAQLRQGAEMLSGQKVDPHSDTTYQNLSSILDQVASAASKMNGGLSPELDKLISDLIDLPDSYRKRLAKMYPQVSKLLSDRDPLAILAQKASEMMMKEAAIAAKALINSSDKKHADILMAGKLNNASQQMKRAADELLDVVRAVEAEPNGERSYQMLNSLFEQIVDSNDQIIRCDAELGESKAAADIPDFSTRMKKMLPKLGDPKATTTPMNKGMLHDLVHEIQHILNQQAQVAKERAKFMAGDEIGFTLGTIEDKLEDTARIIGKLVEKIRAEPENPAPQEQLLTSLEDLVDNERTLVVLSGEAKSGQPHAEIIKYPEVFRQYLPKAEGRRSKHDQETYQPPPSMSLESGSPEAILSHLEPALKRLSAATKEMSQTVEAKEGNRTACLKASFDLLRAANEVAPLLRSSLIHTDAVHPLELLKSLLDSAEEGAKIINGSVPNEDVRDALNEKRVSHDYRSMSDFPPAANTPAEALEDVVKDIHNAAAMCYIVAEKASNPQQKASLQHLESEMEKIGIAMADLAASVVSNVTVQNKTPEQEADVQRLSELLNQAHENVHRAARLAAGDPHLNTKAADIDRHVVDAKKRLGMPDDIKRKVVREKSVLSITPTKELEEIYEVVPEDLKNLTPEERLPHMIARTVASSVAQVLPLAQMIMDNAGPDTKPDASRANERLKRIGKAVEQAVVAHEIYPESNYPHYQLCRMIDSNAVAAQALGKADPSNADIQKIHEQIRESIEQLKPAMAAAPGNKTATVFTPNPGEKTAMALIAGHRASEPAIKEEQTKARQTLHTLAEGIKYASALVMTGPPNPTNNQYLARLLDEAQLACRTARKEALSNDPDERTRRSKDCRDADKAMRRWFRLPKEGAALQEQQRLLAEVAKQISRMIGEELANRFRYVADYQPPLERANLLNAASELDNASAAIGPAITAMSDRSEENIQNLSEIMFDVEAVCEMACKAVPTQEMLNAVHPILQQFASIDQQIPRQKSKKVRAQIEAPAELEDDEHHRPILCAEDTREFTGPELLQRASAVIEEGANKAYDPEDQAQMRKLARIVPYAGLSVDPNNTDDRAKSELENAIDRATQIMNKISGEHHGLDPEVDQLNAQLNLLRDGIEEKYQLAKALAVNVPPAPKISVATLLDEIGQNAETILDPIDYQIQLAQEAANNLPAGRNRSNLLKPIETLQKARIALPQVMSAIFNNTNEDTINKLATLIDNINQGCKSVVGVAPETEMVVSETALPMLEYIRNNLPKLQNAVAQERYDAFIAQLEPVERLVAILNDTAKVVDAMANKMKLDRNNPLRKLKDEMNRIAKELSKVAKEAKTGKNREQKLQELSKLMDDAHETLIKTNNILSSNPLLMTKLRDYETAQIVVQRAFGMEPVLMDVPDDFIPFQDESEMHKARDADDSESLIGIEGQGIVNEPEEASEPEKGEGYHLIEPERQEVQMQGDRPHPTEGEGTPRTSSSLDDERRREQMAKKNSSFSSEDGQIEGDDDRTSFTNVHGKAKFKSRVLSKDEKSEMVQLSLEVSDILDAARKRGKKIADNISDGKARKENLKAMDGVKHIGEKLCPVVSEVTAGLSTGDAEEASQKLSKLIDKIEEKAIPHLSKLLDESNTPGWSDHESTLQDKAKRLRSILTGPSSIDEISGLGMTDLADPVVSAVLSQALLTLIKGFEAVSPKSTTERNELPTMTALLRHLLPKLEDACTSISVGLQSPGRSYQHLSDLLDNADNIIRGTKGMMADNEAGIRMIDSLIEQYEEAKRNLVHSRSREEEKNNELVAENPALRNIVAVKATLPSLVAALDKQALLTKQLADSLTQPRQKTEVAKMSDKFTKIGMAVMGVADDNQKISQLLNVACQMTGQLKKLIPDHPDIIAAEKAIEVTQQAANPPKHYAELPLEDDLKRKIEDQQQVKKIIGPLLAAIGQQVAAIRQSSGKVKDPNKTGLQKSAEEMKALGAELSDTMNAVLFPDSVKPEDNISSLGQLVDKAKGIANKLRKLGAEDQINEAIPSIIQALSKLAQEYGASLPPSNQNRLAAENENITNETPQSLAAQAVTAMQKEVDIASKFGERSLNPTAKQGIAEACAAIRKVMADLPGAVDRVLESPGDQAQGDMKSLISKAKNEHNKLLKLDPNHSAGLMDQKTFEDVFGKIERCLGGQSYIKQITKQVQSGQELIDGCTDPELKAQHQALNDEMAALIEPVNRVIQQLISSPDNKTQNALQELIGKAKDINKRREALKKQTKKIPTSSFTPTFTALPQTDIGTVAVQKDRFRPTGSDDNVNWSADPTSMCVVCAKPAWDMKKKKSNNLIRCTQCHLIYWCSEEHRMLDRSNHDKLCEIYQEQHRQAQLEAEARLASDSVKAEQGDIAASFNQNFGQSKEKKQMNREGNF</sequence>
<feature type="compositionally biased region" description="Basic and acidic residues" evidence="2">
    <location>
        <begin position="4824"/>
        <end position="4833"/>
    </location>
</feature>
<comment type="caution">
    <text evidence="3">The sequence shown here is derived from an EMBL/GenBank/DDBJ whole genome shotgun (WGS) entry which is preliminary data.</text>
</comment>
<feature type="compositionally biased region" description="Basic and acidic residues" evidence="2">
    <location>
        <begin position="5734"/>
        <end position="5746"/>
    </location>
</feature>
<feature type="region of interest" description="Disordered" evidence="2">
    <location>
        <begin position="3158"/>
        <end position="3207"/>
    </location>
</feature>